<reference evidence="1" key="1">
    <citation type="submission" date="2021-09" db="EMBL/GenBank/DDBJ databases">
        <authorList>
            <consortium name="AG Swart"/>
            <person name="Singh M."/>
            <person name="Singh A."/>
            <person name="Seah K."/>
            <person name="Emmerich C."/>
        </authorList>
    </citation>
    <scope>NUCLEOTIDE SEQUENCE</scope>
    <source>
        <strain evidence="1">ATCC30299</strain>
    </source>
</reference>
<dbReference type="InterPro" id="IPR016024">
    <property type="entry name" value="ARM-type_fold"/>
</dbReference>
<organism evidence="1 2">
    <name type="scientific">Blepharisma stoltei</name>
    <dbReference type="NCBI Taxonomy" id="1481888"/>
    <lineage>
        <taxon>Eukaryota</taxon>
        <taxon>Sar</taxon>
        <taxon>Alveolata</taxon>
        <taxon>Ciliophora</taxon>
        <taxon>Postciliodesmatophora</taxon>
        <taxon>Heterotrichea</taxon>
        <taxon>Heterotrichida</taxon>
        <taxon>Blepharismidae</taxon>
        <taxon>Blepharisma</taxon>
    </lineage>
</organism>
<protein>
    <submittedName>
        <fullName evidence="1">Uncharacterized protein</fullName>
    </submittedName>
</protein>
<gene>
    <name evidence="1" type="ORF">BSTOLATCC_MIC49228</name>
</gene>
<comment type="caution">
    <text evidence="1">The sequence shown here is derived from an EMBL/GenBank/DDBJ whole genome shotgun (WGS) entry which is preliminary data.</text>
</comment>
<dbReference type="InterPro" id="IPR011989">
    <property type="entry name" value="ARM-like"/>
</dbReference>
<sequence length="1031" mass="118213">MSQDLNTIIALLHKTFTSKTSEDIKEAESELSKFSSNLELYILNLVQIISVRNDINLQIKSSASIRLKMIIKEALEQNSVPYETNKFLIQSVFSSIVAPSINTSIRNTLEDALALLFARDYSISSGTFFGNISQYLISSLQSDFSFKVGAIKTIEAMIVGINHTAQCRIFLRDFIGPLIDLGNHTINSLRSLPRGNSLLEESLEILYELSLAFLKIIVQFEFETQEYKNLADLASYFKDCLLLEYPNSDSHKLITIGKSKSQDFFNSMKSLTLQAVYNVVSITTYNDIKSLAKSDINQQPFSLIIFEFYEPLLYTIFLIISHTNYEFATQQESISDLISHFLKLLVETLRDDSFYHIHYQNYQHIIVDILFPLLKTTENEKEGFELNPEDFIEMSNDICSKKKSQTPKSLSAELLLKFSKKIDGALTFITNFLVDYIDFAILNASPLSFSSLENFSSSVIMTFTNEAKLDLGLLCLSALSYYLIQRPDLLEIIDSLLLTHIDTIMNYDSNLVINRFCLFFNYFGSELLKTNSDLYQKIVAFIVSLCDPEQKHKGVHNQASNTISTLISDSSSALRINSFIDEIFLLFISYIGKHENLGFFDALKIIIENKPNVALTNIDKLIPELVDKILNFDDQIDQRPSIKSDCKMLIKIICWKIMQAIVESPHVSVEVCLDIEKQLQPLIDAIKDGKEDYEEYLFDIENEIIKKCENVTNNCWTIFDFILGKKEAEDTFYEAFPFINNTLWYGREVIKANLNIISRLVDISGKFLQQTPDEDGRTESQISRGALILQQILHVYTGYVDEDLEKIILYVMQRLMLPIGNELFKMRLLGVIFSGFMYNCQKTLEILSSRLNQNGENLLELFLNDSLNIKGKYSHPYDRRIAVIGFTQLMLQEELPEIVTNNISQIFKLIVYILYCANPPQDVQEMPMSHDIDEIVNKMMTDESIEFLYTYSFFNSPIKDIDEYDHFRNLLKTLKSVSNEALQMLVGELDKDQVEQLFRVIESKKVQINSKTKGAVDVRKIVKPKKTAVSN</sequence>
<evidence type="ECO:0000313" key="2">
    <source>
        <dbReference type="Proteomes" id="UP001162131"/>
    </source>
</evidence>
<evidence type="ECO:0000313" key="1">
    <source>
        <dbReference type="EMBL" id="CAG9329597.1"/>
    </source>
</evidence>
<proteinExistence type="predicted"/>
<dbReference type="AlphaFoldDB" id="A0AAU9JQT6"/>
<name>A0AAU9JQT6_9CILI</name>
<dbReference type="EMBL" id="CAJZBQ010000048">
    <property type="protein sequence ID" value="CAG9329597.1"/>
    <property type="molecule type" value="Genomic_DNA"/>
</dbReference>
<dbReference type="Gene3D" id="1.25.10.10">
    <property type="entry name" value="Leucine-rich Repeat Variant"/>
    <property type="match status" value="1"/>
</dbReference>
<dbReference type="Proteomes" id="UP001162131">
    <property type="component" value="Unassembled WGS sequence"/>
</dbReference>
<accession>A0AAU9JQT6</accession>
<keyword evidence="2" id="KW-1185">Reference proteome</keyword>
<dbReference type="SUPFAM" id="SSF48371">
    <property type="entry name" value="ARM repeat"/>
    <property type="match status" value="1"/>
</dbReference>